<dbReference type="Gene3D" id="2.40.50.1020">
    <property type="entry name" value="LytTr DNA-binding domain"/>
    <property type="match status" value="1"/>
</dbReference>
<feature type="domain" description="HTH LytTR-type" evidence="4">
    <location>
        <begin position="144"/>
        <end position="250"/>
    </location>
</feature>
<protein>
    <submittedName>
        <fullName evidence="5">DNA-binding response regulator</fullName>
    </submittedName>
</protein>
<reference evidence="6" key="1">
    <citation type="journal article" date="2019" name="Int. J. Syst. Evol. Microbiol.">
        <title>The Global Catalogue of Microorganisms (GCM) 10K type strain sequencing project: providing services to taxonomists for standard genome sequencing and annotation.</title>
        <authorList>
            <consortium name="The Broad Institute Genomics Platform"/>
            <consortium name="The Broad Institute Genome Sequencing Center for Infectious Disease"/>
            <person name="Wu L."/>
            <person name="Ma J."/>
        </authorList>
    </citation>
    <scope>NUCLEOTIDE SEQUENCE [LARGE SCALE GENOMIC DNA]</scope>
    <source>
        <strain evidence="6">CGMCC 4.7371</strain>
    </source>
</reference>
<proteinExistence type="predicted"/>
<dbReference type="SUPFAM" id="SSF52172">
    <property type="entry name" value="CheY-like"/>
    <property type="match status" value="1"/>
</dbReference>
<dbReference type="InterPro" id="IPR011006">
    <property type="entry name" value="CheY-like_superfamily"/>
</dbReference>
<evidence type="ECO:0000313" key="6">
    <source>
        <dbReference type="Proteomes" id="UP000655410"/>
    </source>
</evidence>
<evidence type="ECO:0000313" key="5">
    <source>
        <dbReference type="EMBL" id="GGO90698.1"/>
    </source>
</evidence>
<keyword evidence="5" id="KW-0238">DNA-binding</keyword>
<feature type="region of interest" description="Disordered" evidence="2">
    <location>
        <begin position="238"/>
        <end position="257"/>
    </location>
</feature>
<name>A0ABQ2NDJ9_9ACTN</name>
<feature type="modified residue" description="4-aspartylphosphate" evidence="1">
    <location>
        <position position="68"/>
    </location>
</feature>
<dbReference type="GO" id="GO:0003677">
    <property type="term" value="F:DNA binding"/>
    <property type="evidence" value="ECO:0007669"/>
    <property type="project" value="UniProtKB-KW"/>
</dbReference>
<dbReference type="EMBL" id="BMNI01000005">
    <property type="protein sequence ID" value="GGO90698.1"/>
    <property type="molecule type" value="Genomic_DNA"/>
</dbReference>
<dbReference type="PROSITE" id="PS50110">
    <property type="entry name" value="RESPONSE_REGULATORY"/>
    <property type="match status" value="1"/>
</dbReference>
<gene>
    <name evidence="5" type="ORF">GCM10011584_23090</name>
</gene>
<sequence length="257" mass="28594">MSLDQHARPDQRGRQLAVLVVDDERPALDELSWLLERDPRIGSVRSAGSAAEALRVLQDGGVDAVFLDIHMPGLSGLDLAQVLSNFKEPPRVVFVTAHDEHAVEAFDLRAVDYVLKPVRAERLAEAVRRLLEAAPAPQQADDQIPVERGGVTRFIRRADVRYVEAQGDYARLHTAADSHLVRTPLTTLAEEWAGAGFLRIHRSLLVNLAHVREVRMDEGRCTVIVGSAESATPLQVSRRHTRELREVLTRRTPRATP</sequence>
<keyword evidence="6" id="KW-1185">Reference proteome</keyword>
<dbReference type="PANTHER" id="PTHR37299:SF1">
    <property type="entry name" value="STAGE 0 SPORULATION PROTEIN A HOMOLOG"/>
    <property type="match status" value="1"/>
</dbReference>
<accession>A0ABQ2NDJ9</accession>
<dbReference type="Pfam" id="PF00072">
    <property type="entry name" value="Response_reg"/>
    <property type="match status" value="1"/>
</dbReference>
<dbReference type="PROSITE" id="PS50930">
    <property type="entry name" value="HTH_LYTTR"/>
    <property type="match status" value="1"/>
</dbReference>
<keyword evidence="1" id="KW-0597">Phosphoprotein</keyword>
<dbReference type="InterPro" id="IPR046947">
    <property type="entry name" value="LytR-like"/>
</dbReference>
<dbReference type="InterPro" id="IPR001789">
    <property type="entry name" value="Sig_transdc_resp-reg_receiver"/>
</dbReference>
<dbReference type="Pfam" id="PF04397">
    <property type="entry name" value="LytTR"/>
    <property type="match status" value="1"/>
</dbReference>
<dbReference type="RefSeq" id="WP_188784165.1">
    <property type="nucleotide sequence ID" value="NZ_BMNI01000005.1"/>
</dbReference>
<feature type="domain" description="Response regulatory" evidence="3">
    <location>
        <begin position="17"/>
        <end position="131"/>
    </location>
</feature>
<dbReference type="PANTHER" id="PTHR37299">
    <property type="entry name" value="TRANSCRIPTIONAL REGULATOR-RELATED"/>
    <property type="match status" value="1"/>
</dbReference>
<dbReference type="Gene3D" id="3.40.50.2300">
    <property type="match status" value="1"/>
</dbReference>
<evidence type="ECO:0000259" key="4">
    <source>
        <dbReference type="PROSITE" id="PS50930"/>
    </source>
</evidence>
<dbReference type="SMART" id="SM00448">
    <property type="entry name" value="REC"/>
    <property type="match status" value="1"/>
</dbReference>
<organism evidence="5 6">
    <name type="scientific">Nocardioides phosphati</name>
    <dbReference type="NCBI Taxonomy" id="1867775"/>
    <lineage>
        <taxon>Bacteria</taxon>
        <taxon>Bacillati</taxon>
        <taxon>Actinomycetota</taxon>
        <taxon>Actinomycetes</taxon>
        <taxon>Propionibacteriales</taxon>
        <taxon>Nocardioidaceae</taxon>
        <taxon>Nocardioides</taxon>
    </lineage>
</organism>
<evidence type="ECO:0000256" key="1">
    <source>
        <dbReference type="PROSITE-ProRule" id="PRU00169"/>
    </source>
</evidence>
<dbReference type="InterPro" id="IPR007492">
    <property type="entry name" value="LytTR_DNA-bd_dom"/>
</dbReference>
<evidence type="ECO:0000256" key="2">
    <source>
        <dbReference type="SAM" id="MobiDB-lite"/>
    </source>
</evidence>
<comment type="caution">
    <text evidence="5">The sequence shown here is derived from an EMBL/GenBank/DDBJ whole genome shotgun (WGS) entry which is preliminary data.</text>
</comment>
<dbReference type="SMART" id="SM00850">
    <property type="entry name" value="LytTR"/>
    <property type="match status" value="1"/>
</dbReference>
<dbReference type="Proteomes" id="UP000655410">
    <property type="component" value="Unassembled WGS sequence"/>
</dbReference>
<evidence type="ECO:0000259" key="3">
    <source>
        <dbReference type="PROSITE" id="PS50110"/>
    </source>
</evidence>
<dbReference type="CDD" id="cd17532">
    <property type="entry name" value="REC_LytTR_AlgR-like"/>
    <property type="match status" value="1"/>
</dbReference>